<dbReference type="Pfam" id="PF00440">
    <property type="entry name" value="TetR_N"/>
    <property type="match status" value="1"/>
</dbReference>
<dbReference type="PANTHER" id="PTHR30055:SF234">
    <property type="entry name" value="HTH-TYPE TRANSCRIPTIONAL REGULATOR BETI"/>
    <property type="match status" value="1"/>
</dbReference>
<dbReference type="InterPro" id="IPR001647">
    <property type="entry name" value="HTH_TetR"/>
</dbReference>
<evidence type="ECO:0000256" key="3">
    <source>
        <dbReference type="ARBA" id="ARBA00023163"/>
    </source>
</evidence>
<organism evidence="7 8">
    <name type="scientific">Nonomuraea endophytica</name>
    <dbReference type="NCBI Taxonomy" id="714136"/>
    <lineage>
        <taxon>Bacteria</taxon>
        <taxon>Bacillati</taxon>
        <taxon>Actinomycetota</taxon>
        <taxon>Actinomycetes</taxon>
        <taxon>Streptosporangiales</taxon>
        <taxon>Streptosporangiaceae</taxon>
        <taxon>Nonomuraea</taxon>
    </lineage>
</organism>
<evidence type="ECO:0000313" key="8">
    <source>
        <dbReference type="Proteomes" id="UP000568380"/>
    </source>
</evidence>
<feature type="domain" description="HTH tetR-type" evidence="6">
    <location>
        <begin position="2"/>
        <end position="62"/>
    </location>
</feature>
<feature type="compositionally biased region" description="Low complexity" evidence="5">
    <location>
        <begin position="169"/>
        <end position="187"/>
    </location>
</feature>
<dbReference type="Gene3D" id="1.10.10.60">
    <property type="entry name" value="Homeodomain-like"/>
    <property type="match status" value="1"/>
</dbReference>
<dbReference type="PANTHER" id="PTHR30055">
    <property type="entry name" value="HTH-TYPE TRANSCRIPTIONAL REGULATOR RUTR"/>
    <property type="match status" value="1"/>
</dbReference>
<feature type="compositionally biased region" description="Basic and acidic residues" evidence="5">
    <location>
        <begin position="236"/>
        <end position="255"/>
    </location>
</feature>
<name>A0A7W7ZZ55_9ACTN</name>
<protein>
    <submittedName>
        <fullName evidence="7">AcrR family transcriptional regulator</fullName>
    </submittedName>
</protein>
<dbReference type="CDD" id="cd00569">
    <property type="entry name" value="HTH_Hin_like"/>
    <property type="match status" value="1"/>
</dbReference>
<reference evidence="7 8" key="1">
    <citation type="submission" date="2020-08" db="EMBL/GenBank/DDBJ databases">
        <title>Genomic Encyclopedia of Type Strains, Phase IV (KMG-IV): sequencing the most valuable type-strain genomes for metagenomic binning, comparative biology and taxonomic classification.</title>
        <authorList>
            <person name="Goeker M."/>
        </authorList>
    </citation>
    <scope>NUCLEOTIDE SEQUENCE [LARGE SCALE GENOMIC DNA]</scope>
    <source>
        <strain evidence="7 8">DSM 45385</strain>
    </source>
</reference>
<keyword evidence="3" id="KW-0804">Transcription</keyword>
<dbReference type="GO" id="GO:0000976">
    <property type="term" value="F:transcription cis-regulatory region binding"/>
    <property type="evidence" value="ECO:0007669"/>
    <property type="project" value="TreeGrafter"/>
</dbReference>
<gene>
    <name evidence="7" type="ORF">HNR40_001977</name>
</gene>
<keyword evidence="2 4" id="KW-0238">DNA-binding</keyword>
<evidence type="ECO:0000256" key="2">
    <source>
        <dbReference type="ARBA" id="ARBA00023125"/>
    </source>
</evidence>
<dbReference type="PRINTS" id="PR00455">
    <property type="entry name" value="HTHTETR"/>
</dbReference>
<evidence type="ECO:0000313" key="7">
    <source>
        <dbReference type="EMBL" id="MBB5076513.1"/>
    </source>
</evidence>
<feature type="region of interest" description="Disordered" evidence="5">
    <location>
        <begin position="169"/>
        <end position="308"/>
    </location>
</feature>
<dbReference type="AlphaFoldDB" id="A0A7W7ZZ55"/>
<sequence>MIDTRDRILAAAGELFARQGSQNTSVREIAEALGLTKTAVLYHFRTKADILATLAQPLIDDTDAAVERVAREGGGGWGTVETLLEVYLRHRDVLSTIVANMPALPREAFERWFTVMNRANEMVAGPDPDLSGRVRAIQVVALLSDPVILLADVPTDELRHHILNGARRLLTDPPDLPTPSGLPGTTRTRVDESTPGGESPSAGVEQSSAGKERPGAGGERVSAGGEGPSVGARALGDGERPSARERRSAAGKERPGAGGERASGGKKGSAGGGRRAGVGRGGALGGGDAGSEGVLGGGGSRVGGRPRSMSDEMIAEARRLRENGDTTVSEVAQILGVSRATLYRHL</sequence>
<evidence type="ECO:0000256" key="1">
    <source>
        <dbReference type="ARBA" id="ARBA00023015"/>
    </source>
</evidence>
<dbReference type="Proteomes" id="UP000568380">
    <property type="component" value="Unassembled WGS sequence"/>
</dbReference>
<dbReference type="Gene3D" id="1.10.357.10">
    <property type="entry name" value="Tetracycline Repressor, domain 2"/>
    <property type="match status" value="1"/>
</dbReference>
<dbReference type="InterPro" id="IPR006120">
    <property type="entry name" value="Resolvase_HTH_dom"/>
</dbReference>
<keyword evidence="1" id="KW-0805">Transcription regulation</keyword>
<dbReference type="RefSeq" id="WP_184959966.1">
    <property type="nucleotide sequence ID" value="NZ_JACHIN010000002.1"/>
</dbReference>
<feature type="DNA-binding region" description="H-T-H motif" evidence="4">
    <location>
        <begin position="25"/>
        <end position="44"/>
    </location>
</feature>
<dbReference type="GO" id="GO:0000150">
    <property type="term" value="F:DNA strand exchange activity"/>
    <property type="evidence" value="ECO:0007669"/>
    <property type="project" value="InterPro"/>
</dbReference>
<dbReference type="Pfam" id="PF02796">
    <property type="entry name" value="HTH_7"/>
    <property type="match status" value="1"/>
</dbReference>
<keyword evidence="8" id="KW-1185">Reference proteome</keyword>
<dbReference type="InterPro" id="IPR009057">
    <property type="entry name" value="Homeodomain-like_sf"/>
</dbReference>
<dbReference type="SUPFAM" id="SSF46689">
    <property type="entry name" value="Homeodomain-like"/>
    <property type="match status" value="2"/>
</dbReference>
<evidence type="ECO:0000256" key="4">
    <source>
        <dbReference type="PROSITE-ProRule" id="PRU00335"/>
    </source>
</evidence>
<comment type="caution">
    <text evidence="7">The sequence shown here is derived from an EMBL/GenBank/DDBJ whole genome shotgun (WGS) entry which is preliminary data.</text>
</comment>
<dbReference type="PROSITE" id="PS50977">
    <property type="entry name" value="HTH_TETR_2"/>
    <property type="match status" value="1"/>
</dbReference>
<dbReference type="InterPro" id="IPR050109">
    <property type="entry name" value="HTH-type_TetR-like_transc_reg"/>
</dbReference>
<proteinExistence type="predicted"/>
<accession>A0A7W7ZZ55</accession>
<feature type="compositionally biased region" description="Gly residues" evidence="5">
    <location>
        <begin position="256"/>
        <end position="302"/>
    </location>
</feature>
<dbReference type="GO" id="GO:0003700">
    <property type="term" value="F:DNA-binding transcription factor activity"/>
    <property type="evidence" value="ECO:0007669"/>
    <property type="project" value="TreeGrafter"/>
</dbReference>
<dbReference type="EMBL" id="JACHIN010000002">
    <property type="protein sequence ID" value="MBB5076513.1"/>
    <property type="molecule type" value="Genomic_DNA"/>
</dbReference>
<evidence type="ECO:0000259" key="6">
    <source>
        <dbReference type="PROSITE" id="PS50977"/>
    </source>
</evidence>
<evidence type="ECO:0000256" key="5">
    <source>
        <dbReference type="SAM" id="MobiDB-lite"/>
    </source>
</evidence>